<evidence type="ECO:0000313" key="2">
    <source>
        <dbReference type="EMBL" id="RAJ08927.1"/>
    </source>
</evidence>
<protein>
    <submittedName>
        <fullName evidence="2">Uncharacterized protein</fullName>
    </submittedName>
</protein>
<keyword evidence="1" id="KW-0812">Transmembrane</keyword>
<gene>
    <name evidence="2" type="ORF">LX64_01582</name>
</gene>
<evidence type="ECO:0000256" key="1">
    <source>
        <dbReference type="SAM" id="Phobius"/>
    </source>
</evidence>
<dbReference type="EMBL" id="QLLL01000002">
    <property type="protein sequence ID" value="RAJ08927.1"/>
    <property type="molecule type" value="Genomic_DNA"/>
</dbReference>
<comment type="caution">
    <text evidence="2">The sequence shown here is derived from an EMBL/GenBank/DDBJ whole genome shotgun (WGS) entry which is preliminary data.</text>
</comment>
<dbReference type="RefSeq" id="WP_111597020.1">
    <property type="nucleotide sequence ID" value="NZ_QLLL01000002.1"/>
</dbReference>
<reference evidence="2 3" key="1">
    <citation type="submission" date="2018-06" db="EMBL/GenBank/DDBJ databases">
        <title>Genomic Encyclopedia of Archaeal and Bacterial Type Strains, Phase II (KMG-II): from individual species to whole genera.</title>
        <authorList>
            <person name="Goeker M."/>
        </authorList>
    </citation>
    <scope>NUCLEOTIDE SEQUENCE [LARGE SCALE GENOMIC DNA]</scope>
    <source>
        <strain evidence="2 3">DSM 23857</strain>
    </source>
</reference>
<keyword evidence="3" id="KW-1185">Reference proteome</keyword>
<accession>A0A327R4V6</accession>
<keyword evidence="1" id="KW-1133">Transmembrane helix</keyword>
<dbReference type="Proteomes" id="UP000249547">
    <property type="component" value="Unassembled WGS sequence"/>
</dbReference>
<name>A0A327R4V6_9BACT</name>
<proteinExistence type="predicted"/>
<evidence type="ECO:0000313" key="3">
    <source>
        <dbReference type="Proteomes" id="UP000249547"/>
    </source>
</evidence>
<feature type="transmembrane region" description="Helical" evidence="1">
    <location>
        <begin position="55"/>
        <end position="73"/>
    </location>
</feature>
<dbReference type="OrthoDB" id="886712at2"/>
<dbReference type="AlphaFoldDB" id="A0A327R4V6"/>
<organism evidence="2 3">
    <name type="scientific">Chitinophaga skermanii</name>
    <dbReference type="NCBI Taxonomy" id="331697"/>
    <lineage>
        <taxon>Bacteria</taxon>
        <taxon>Pseudomonadati</taxon>
        <taxon>Bacteroidota</taxon>
        <taxon>Chitinophagia</taxon>
        <taxon>Chitinophagales</taxon>
        <taxon>Chitinophagaceae</taxon>
        <taxon>Chitinophaga</taxon>
    </lineage>
</organism>
<keyword evidence="1" id="KW-0472">Membrane</keyword>
<sequence length="112" mass="12373">MSVDKKQEIPAILSSLDGISRATPAPFFYTRLRARMQQGKASAWDNVVGFMSKPIVVIVFVGTILLLNGVTLLKQTNNTNPTTVEQAAIQGIRDEYNLASNNNVYEFIKSEP</sequence>